<evidence type="ECO:0000313" key="2">
    <source>
        <dbReference type="EMBL" id="AGO48992.1"/>
    </source>
</evidence>
<dbReference type="Proteomes" id="UP000014725">
    <property type="component" value="Segment"/>
</dbReference>
<gene>
    <name evidence="2" type="ORF">Phi14:2_gp114</name>
</gene>
<reference evidence="2 3" key="1">
    <citation type="journal article" date="2013" name="Proc. Natl. Acad. Sci. U.S.A.">
        <title>Twelve previously unknown phage genera are ubiquitous in global oceans.</title>
        <authorList>
            <person name="Holmfeldt K."/>
            <person name="Solonenko N."/>
            <person name="Shah M."/>
            <person name="Corrier K."/>
            <person name="Riemann L."/>
            <person name="Verberkmoes N.C."/>
            <person name="Sullivan M.B."/>
        </authorList>
    </citation>
    <scope>NUCLEOTIDE SEQUENCE [LARGE SCALE GENOMIC DNA]</scope>
    <source>
        <strain evidence="2">Phi14:2</strain>
    </source>
</reference>
<name>S0A3J4_9CAUD</name>
<evidence type="ECO:0000313" key="3">
    <source>
        <dbReference type="Proteomes" id="UP000014725"/>
    </source>
</evidence>
<feature type="region of interest" description="Disordered" evidence="1">
    <location>
        <begin position="1"/>
        <end position="45"/>
    </location>
</feature>
<reference evidence="3" key="2">
    <citation type="submission" date="2013-03" db="EMBL/GenBank/DDBJ databases">
        <title>The Cellulophaga phages: a novel, diverse, and globally ubiquitous model system.</title>
        <authorList>
            <person name="Holmfeldt K."/>
            <person name="Solonenko N."/>
            <person name="Shah M."/>
            <person name="Corrier K."/>
            <person name="Riemann L."/>
            <person name="VerBerkmoes N.C."/>
            <person name="Sullivan M.B."/>
        </authorList>
    </citation>
    <scope>NUCLEOTIDE SEQUENCE [LARGE SCALE GENOMIC DNA]</scope>
</reference>
<protein>
    <submittedName>
        <fullName evidence="2">Uncharacterized protein</fullName>
    </submittedName>
</protein>
<sequence>MSKNRGASLGRKQRRGKIDAVGRPLQKRPFSNSKRTRGTKGQEEVKQHYTELMNRLAYIKHISALMKAAGETLNTKNWLEVIRKYETTKLFYDDYEKNIIFSLVNQ</sequence>
<organism evidence="2 3">
    <name type="scientific">Cellulophaga phage phi14:2</name>
    <dbReference type="NCBI Taxonomy" id="1327990"/>
    <lineage>
        <taxon>Viruses</taxon>
        <taxon>Duplodnaviria</taxon>
        <taxon>Heunggongvirae</taxon>
        <taxon>Uroviricota</taxon>
        <taxon>Caudoviricetes</taxon>
        <taxon>Crassvirales</taxon>
        <taxon>Steigviridae</taxon>
        <taxon>Asinivirinae</taxon>
        <taxon>Akihdevirus</taxon>
        <taxon>Akihdevirus balticus</taxon>
    </lineage>
</organism>
<dbReference type="EMBL" id="KC821624">
    <property type="protein sequence ID" value="AGO48992.1"/>
    <property type="molecule type" value="Genomic_DNA"/>
</dbReference>
<accession>S0A3J4</accession>
<dbReference type="GeneID" id="16797419"/>
<keyword evidence="3" id="KW-1185">Reference proteome</keyword>
<evidence type="ECO:0000256" key="1">
    <source>
        <dbReference type="SAM" id="MobiDB-lite"/>
    </source>
</evidence>
<dbReference type="KEGG" id="vg:16797419"/>
<proteinExistence type="predicted"/>